<dbReference type="GO" id="GO:0004519">
    <property type="term" value="F:endonuclease activity"/>
    <property type="evidence" value="ECO:0007669"/>
    <property type="project" value="UniProtKB-KW"/>
</dbReference>
<name>A0A6G9HF22_9VIRU</name>
<organism evidence="1">
    <name type="scientific">Panulirus argus virus 1</name>
    <dbReference type="NCBI Taxonomy" id="380624"/>
    <lineage>
        <taxon>Viruses</taxon>
    </lineage>
</organism>
<keyword evidence="1" id="KW-0540">Nuclease</keyword>
<evidence type="ECO:0000313" key="1">
    <source>
        <dbReference type="EMBL" id="QIQ08667.1"/>
    </source>
</evidence>
<protein>
    <submittedName>
        <fullName evidence="1">Flap endonuclease</fullName>
    </submittedName>
</protein>
<gene>
    <name evidence="1" type="primary">ORF51</name>
</gene>
<sequence>MGLKAGVYSAMINDTYGRYVVGPDDVYKRARSGGDGGEDAARVYIDGTALLYMHLVTWKKHQDFIEEEQRREKGKGGGDAAAAAVALLDEKIASLAEHFHERLTSEIKNYAKRLEREVNHPTLYYSLAFDDRSRRPPNKEARKASVDVQSQVNSYTEYLQTATAEGNVFGNYNVALLEDNEDAVGYGYCGENDFRIVNAIDNDIDTKCHVIYSNDSDYFAFSYDPYKHVFFFSPGSDRVYDLSHLSTALVNTLVPVAAIGGCDYGTPTILGKDKSNLGKRLKELFATAPSYKNLVRFDGMLSDHLATIRRVGIDEFVAGGCGFRDDGGEGGAAAVRNCCEVDVLKRFVLYFDELYQYYIYLQPFTSSSEYFGWKICRRDAYVCILIYLHFKCSRNDPARMFAALNRLFKPRYVYHFRVSSLFVDDEEIDRTVCYAKERTTH</sequence>
<keyword evidence="1" id="KW-0255">Endonuclease</keyword>
<proteinExistence type="predicted"/>
<dbReference type="EMBL" id="MN604017">
    <property type="protein sequence ID" value="QIQ08667.1"/>
    <property type="molecule type" value="Genomic_DNA"/>
</dbReference>
<keyword evidence="1" id="KW-0378">Hydrolase</keyword>
<accession>A0A6G9HF22</accession>
<reference evidence="1" key="1">
    <citation type="journal article" date="2020" name="MBio">
        <title>A New Family of DNA Viruses Causing Disease in Crustaceans from Diverse Aquatic Biomes.</title>
        <authorList>
            <person name="Subramaniam K."/>
            <person name="Behringer D.C."/>
            <person name="Bojko J."/>
            <person name="Yutin N."/>
            <person name="Clark A.S."/>
            <person name="Bateman K.S."/>
            <person name="van Aerle R."/>
            <person name="Bass D."/>
            <person name="Kerr R.C."/>
            <person name="Koonin E.V."/>
            <person name="Stentiford G.D."/>
            <person name="Waltzek T.B."/>
        </authorList>
    </citation>
    <scope>NUCLEOTIDE SEQUENCE</scope>
</reference>